<dbReference type="AlphaFoldDB" id="A0A3D9I9U2"/>
<accession>A0A3D9I9U2</accession>
<comment type="caution">
    <text evidence="2">The sequence shown here is derived from an EMBL/GenBank/DDBJ whole genome shotgun (WGS) entry which is preliminary data.</text>
</comment>
<feature type="signal peptide" evidence="1">
    <location>
        <begin position="1"/>
        <end position="24"/>
    </location>
</feature>
<gene>
    <name evidence="2" type="ORF">DFP98_13531</name>
</gene>
<dbReference type="RefSeq" id="WP_116064622.1">
    <property type="nucleotide sequence ID" value="NZ_QRDZ01000035.1"/>
</dbReference>
<proteinExistence type="predicted"/>
<dbReference type="EMBL" id="QRDZ01000035">
    <property type="protein sequence ID" value="RED57936.1"/>
    <property type="molecule type" value="Genomic_DNA"/>
</dbReference>
<evidence type="ECO:0000313" key="3">
    <source>
        <dbReference type="Proteomes" id="UP000256977"/>
    </source>
</evidence>
<keyword evidence="3" id="KW-1185">Reference proteome</keyword>
<sequence>MKKLISLMLSFCILIVAVTPLASASDTVQEPKPLVNERVIQFLEKNNIDFHIENGNIILTKVTTNDIALVNELLISDQQINRNALTSYPTAWTHMINYDVVTSKKFKKATKTAFVTAVLTFIGAYASPAVAQVVATSAGVGWGGYYFVNTDEEDIYTFIKYYYRELSAGFFDHNGNFIGDYEIKKEIRLTKSSNGTGGTLESFTRNSSIVEPWF</sequence>
<feature type="chain" id="PRO_5017785710" evidence="1">
    <location>
        <begin position="25"/>
        <end position="214"/>
    </location>
</feature>
<dbReference type="Proteomes" id="UP000256977">
    <property type="component" value="Unassembled WGS sequence"/>
</dbReference>
<keyword evidence="1" id="KW-0732">Signal</keyword>
<dbReference type="OrthoDB" id="2475943at2"/>
<reference evidence="2 3" key="1">
    <citation type="submission" date="2018-07" db="EMBL/GenBank/DDBJ databases">
        <title>Genomic Encyclopedia of Type Strains, Phase III (KMG-III): the genomes of soil and plant-associated and newly described type strains.</title>
        <authorList>
            <person name="Whitman W."/>
        </authorList>
    </citation>
    <scope>NUCLEOTIDE SEQUENCE [LARGE SCALE GENOMIC DNA]</scope>
    <source>
        <strain evidence="2 3">CECT 7287</strain>
    </source>
</reference>
<evidence type="ECO:0000256" key="1">
    <source>
        <dbReference type="SAM" id="SignalP"/>
    </source>
</evidence>
<organism evidence="2 3">
    <name type="scientific">Cohnella phaseoli</name>
    <dbReference type="NCBI Taxonomy" id="456490"/>
    <lineage>
        <taxon>Bacteria</taxon>
        <taxon>Bacillati</taxon>
        <taxon>Bacillota</taxon>
        <taxon>Bacilli</taxon>
        <taxon>Bacillales</taxon>
        <taxon>Paenibacillaceae</taxon>
        <taxon>Cohnella</taxon>
    </lineage>
</organism>
<protein>
    <submittedName>
        <fullName evidence="2">Uncharacterized protein</fullName>
    </submittedName>
</protein>
<name>A0A3D9I9U2_9BACL</name>
<evidence type="ECO:0000313" key="2">
    <source>
        <dbReference type="EMBL" id="RED57936.1"/>
    </source>
</evidence>